<organism evidence="2 3">
    <name type="scientific">Mycobacterium malmoense</name>
    <dbReference type="NCBI Taxonomy" id="1780"/>
    <lineage>
        <taxon>Bacteria</taxon>
        <taxon>Bacillati</taxon>
        <taxon>Actinomycetota</taxon>
        <taxon>Actinomycetes</taxon>
        <taxon>Mycobacteriales</taxon>
        <taxon>Mycobacteriaceae</taxon>
        <taxon>Mycobacterium</taxon>
    </lineage>
</organism>
<dbReference type="Proteomes" id="UP000092683">
    <property type="component" value="Unassembled WGS sequence"/>
</dbReference>
<reference evidence="2 3" key="1">
    <citation type="submission" date="2016-06" db="EMBL/GenBank/DDBJ databases">
        <authorList>
            <person name="Kjaerup R.B."/>
            <person name="Dalgaard T.S."/>
            <person name="Juul-Madsen H.R."/>
        </authorList>
    </citation>
    <scope>NUCLEOTIDE SEQUENCE [LARGE SCALE GENOMIC DNA]</scope>
    <source>
        <strain evidence="2 3">E3012</strain>
    </source>
</reference>
<accession>A0A1B9D6N1</accession>
<feature type="domain" description="Orn/DAP/Arg decarboxylase 2 N-terminal" evidence="1">
    <location>
        <begin position="37"/>
        <end position="132"/>
    </location>
</feature>
<evidence type="ECO:0000313" key="2">
    <source>
        <dbReference type="EMBL" id="OCB51273.1"/>
    </source>
</evidence>
<dbReference type="Gene3D" id="3.20.20.10">
    <property type="entry name" value="Alanine racemase"/>
    <property type="match status" value="2"/>
</dbReference>
<proteinExistence type="predicted"/>
<protein>
    <recommendedName>
        <fullName evidence="1">Orn/DAP/Arg decarboxylase 2 N-terminal domain-containing protein</fullName>
    </recommendedName>
</protein>
<dbReference type="AlphaFoldDB" id="A0A1B9D6N1"/>
<evidence type="ECO:0000259" key="1">
    <source>
        <dbReference type="Pfam" id="PF02784"/>
    </source>
</evidence>
<dbReference type="Pfam" id="PF02784">
    <property type="entry name" value="Orn_Arg_deC_N"/>
    <property type="match status" value="1"/>
</dbReference>
<dbReference type="EMBL" id="MBEE01000157">
    <property type="protein sequence ID" value="OCB51273.1"/>
    <property type="molecule type" value="Genomic_DNA"/>
</dbReference>
<comment type="caution">
    <text evidence="2">The sequence shown here is derived from an EMBL/GenBank/DDBJ whole genome shotgun (WGS) entry which is preliminary data.</text>
</comment>
<name>A0A1B9D6N1_MYCMA</name>
<dbReference type="InterPro" id="IPR022644">
    <property type="entry name" value="De-COase2_N"/>
</dbReference>
<dbReference type="SUPFAM" id="SSF51419">
    <property type="entry name" value="PLP-binding barrel"/>
    <property type="match status" value="1"/>
</dbReference>
<evidence type="ECO:0000313" key="3">
    <source>
        <dbReference type="Proteomes" id="UP000092683"/>
    </source>
</evidence>
<dbReference type="InterPro" id="IPR029066">
    <property type="entry name" value="PLP-binding_barrel"/>
</dbReference>
<sequence length="244" mass="25301">MTLLDTLPSIGDAIGDAAPPLWARARRRAPAGVVDEADFRDRARRWRKALPDARIVYFGRSPLSTTVARLAREEGLGIGVRSDGELAVALAAGTDPARIVAHPGSPELLRDAVGVGVGRIVLDSPLEAPHVAGPARRGSARTTFGLVGLHCRPDPAVNRAGGASARYGEAIRRTITAMADVRARQGVILTELHVGGDQAGPHVGGGPEPAADELAAVIEDALDEACAAEHFPRPVVAVGVTLTA</sequence>
<dbReference type="OrthoDB" id="4439908at2"/>
<dbReference type="GO" id="GO:0003824">
    <property type="term" value="F:catalytic activity"/>
    <property type="evidence" value="ECO:0007669"/>
    <property type="project" value="InterPro"/>
</dbReference>
<gene>
    <name evidence="2" type="ORF">A5677_03245</name>
</gene>